<keyword evidence="5" id="KW-1185">Reference proteome</keyword>
<organism evidence="2 5">
    <name type="scientific">Didymodactylos carnosus</name>
    <dbReference type="NCBI Taxonomy" id="1234261"/>
    <lineage>
        <taxon>Eukaryota</taxon>
        <taxon>Metazoa</taxon>
        <taxon>Spiralia</taxon>
        <taxon>Gnathifera</taxon>
        <taxon>Rotifera</taxon>
        <taxon>Eurotatoria</taxon>
        <taxon>Bdelloidea</taxon>
        <taxon>Philodinida</taxon>
        <taxon>Philodinidae</taxon>
        <taxon>Didymodactylos</taxon>
    </lineage>
</organism>
<accession>A0A815K082</accession>
<gene>
    <name evidence="2" type="ORF">GPM918_LOCUS32595</name>
    <name evidence="1" type="ORF">OVA965_LOCUS25482</name>
    <name evidence="4" type="ORF">SRO942_LOCUS33265</name>
    <name evidence="3" type="ORF">TMI583_LOCUS26213</name>
</gene>
<dbReference type="Proteomes" id="UP000681722">
    <property type="component" value="Unassembled WGS sequence"/>
</dbReference>
<dbReference type="Gene3D" id="1.10.510.10">
    <property type="entry name" value="Transferase(Phosphotransferase) domain 1"/>
    <property type="match status" value="1"/>
</dbReference>
<evidence type="ECO:0000313" key="1">
    <source>
        <dbReference type="EMBL" id="CAF1233280.1"/>
    </source>
</evidence>
<dbReference type="EMBL" id="CAJOBA010037390">
    <property type="protein sequence ID" value="CAF4041439.1"/>
    <property type="molecule type" value="Genomic_DNA"/>
</dbReference>
<dbReference type="InterPro" id="IPR011009">
    <property type="entry name" value="Kinase-like_dom_sf"/>
</dbReference>
<dbReference type="EMBL" id="CAJNOQ010016745">
    <property type="protein sequence ID" value="CAF1386803.1"/>
    <property type="molecule type" value="Genomic_DNA"/>
</dbReference>
<dbReference type="SUPFAM" id="SSF56112">
    <property type="entry name" value="Protein kinase-like (PK-like)"/>
    <property type="match status" value="1"/>
</dbReference>
<dbReference type="Proteomes" id="UP000682733">
    <property type="component" value="Unassembled WGS sequence"/>
</dbReference>
<dbReference type="Proteomes" id="UP000663829">
    <property type="component" value="Unassembled WGS sequence"/>
</dbReference>
<reference evidence="2" key="1">
    <citation type="submission" date="2021-02" db="EMBL/GenBank/DDBJ databases">
        <authorList>
            <person name="Nowell W R."/>
        </authorList>
    </citation>
    <scope>NUCLEOTIDE SEQUENCE</scope>
</reference>
<dbReference type="Proteomes" id="UP000677228">
    <property type="component" value="Unassembled WGS sequence"/>
</dbReference>
<protein>
    <recommendedName>
        <fullName evidence="6">Protein kinase domain-containing protein</fullName>
    </recommendedName>
</protein>
<evidence type="ECO:0008006" key="6">
    <source>
        <dbReference type="Google" id="ProtNLM"/>
    </source>
</evidence>
<dbReference type="AlphaFoldDB" id="A0A815K082"/>
<comment type="caution">
    <text evidence="2">The sequence shown here is derived from an EMBL/GenBank/DDBJ whole genome shotgun (WGS) entry which is preliminary data.</text>
</comment>
<evidence type="ECO:0000313" key="2">
    <source>
        <dbReference type="EMBL" id="CAF1386803.1"/>
    </source>
</evidence>
<proteinExistence type="predicted"/>
<dbReference type="EMBL" id="CAJNOK010015842">
    <property type="protein sequence ID" value="CAF1233280.1"/>
    <property type="molecule type" value="Genomic_DNA"/>
</dbReference>
<name>A0A815K082_9BILA</name>
<dbReference type="EMBL" id="CAJOBC010082146">
    <property type="protein sequence ID" value="CAF4281656.1"/>
    <property type="molecule type" value="Genomic_DNA"/>
</dbReference>
<evidence type="ECO:0000313" key="4">
    <source>
        <dbReference type="EMBL" id="CAF4281656.1"/>
    </source>
</evidence>
<sequence>MPINLAAKGILTKGQTLGKSAEASKVADEMRNAGPSLAKLIASGSSSDRQYSYEGTAVDVYLLGVLMFMCAPKDVYIPPSNSIIEQVDQLDRKKVSENYCALIVRCLVKDSKLRPIAQEIVDKLDKLAKQSIARGEKRTPGLPWTPMDSYELLWTPGLPWTPEV</sequence>
<evidence type="ECO:0000313" key="3">
    <source>
        <dbReference type="EMBL" id="CAF4041439.1"/>
    </source>
</evidence>
<evidence type="ECO:0000313" key="5">
    <source>
        <dbReference type="Proteomes" id="UP000663829"/>
    </source>
</evidence>